<evidence type="ECO:0000256" key="1">
    <source>
        <dbReference type="ARBA" id="ARBA00006249"/>
    </source>
</evidence>
<dbReference type="AlphaFoldDB" id="A0A7S7NSJ2"/>
<dbReference type="EMBL" id="CP063849">
    <property type="protein sequence ID" value="QOY88935.1"/>
    <property type="molecule type" value="Genomic_DNA"/>
</dbReference>
<evidence type="ECO:0000256" key="4">
    <source>
        <dbReference type="ARBA" id="ARBA00022729"/>
    </source>
</evidence>
<dbReference type="GO" id="GO:0052689">
    <property type="term" value="F:carboxylic ester hydrolase activity"/>
    <property type="evidence" value="ECO:0007669"/>
    <property type="project" value="UniProtKB-KW"/>
</dbReference>
<proteinExistence type="inferred from homology"/>
<evidence type="ECO:0000256" key="2">
    <source>
        <dbReference type="ARBA" id="ARBA00022487"/>
    </source>
</evidence>
<keyword evidence="6" id="KW-0106">Calcium</keyword>
<feature type="signal peptide" evidence="8">
    <location>
        <begin position="1"/>
        <end position="16"/>
    </location>
</feature>
<sequence length="509" mass="53050">MFSAMLALGAAGLAQAQGPAECANLASLKIPNLSMVITKTEWIPASPPGAPPAAPRYTGPLPAFCRLDAVLDKRTGEGGKPYGIGFALTLPAEWNQRFLMQGGGGLNGSVQFPLGGQAAGAAPGLARGFAVVNTDSGHTGTGGFDASFLQDQQASLDFAYIAVGRVAQVAKLIIAHYYGKPAEHSYFSGCSTGGREAMLMTQRYPLYFDGVVSGAPAMRTGYSNLADRWVAISFNQIAPKDAQGKPIPGGAFTDTDRQLVVKSLLKQCDLKDGVQDGMIFNVSGCDFDPASLVCSGAKDDTCLTAQQAGALKRAFGGPKDSRGIPVYSGFAFDTGITAKRGIPGLLNPGPSPVGPPSTGTEQDVDKEALLVANPLVDTTSTNLTTFAGHGGKLLFYHGVSDPWFSALDTLDYYQKMSAANGGLPKVAGWSRIYLVPGMGHCGGGDAALDTFDMLSAVVDWVEKGTAPEAVVATGRAFPGRSRPLCAYPKSAHYTGQGDPEDAKNFVCRE</sequence>
<keyword evidence="3" id="KW-0479">Metal-binding</keyword>
<keyword evidence="10" id="KW-1185">Reference proteome</keyword>
<dbReference type="InterPro" id="IPR011118">
    <property type="entry name" value="Tannase/feruloyl_esterase"/>
</dbReference>
<dbReference type="Gene3D" id="3.40.50.1820">
    <property type="entry name" value="alpha/beta hydrolase"/>
    <property type="match status" value="1"/>
</dbReference>
<dbReference type="RefSeq" id="WP_194450598.1">
    <property type="nucleotide sequence ID" value="NZ_CP063849.1"/>
</dbReference>
<organism evidence="9 10">
    <name type="scientific">Paludibaculum fermentans</name>
    <dbReference type="NCBI Taxonomy" id="1473598"/>
    <lineage>
        <taxon>Bacteria</taxon>
        <taxon>Pseudomonadati</taxon>
        <taxon>Acidobacteriota</taxon>
        <taxon>Terriglobia</taxon>
        <taxon>Bryobacterales</taxon>
        <taxon>Bryobacteraceae</taxon>
        <taxon>Paludibaculum</taxon>
    </lineage>
</organism>
<comment type="similarity">
    <text evidence="1">Belongs to the tannase family.</text>
</comment>
<evidence type="ECO:0000256" key="6">
    <source>
        <dbReference type="ARBA" id="ARBA00022837"/>
    </source>
</evidence>
<dbReference type="KEGG" id="pfer:IRI77_02945"/>
<evidence type="ECO:0000256" key="5">
    <source>
        <dbReference type="ARBA" id="ARBA00022801"/>
    </source>
</evidence>
<gene>
    <name evidence="9" type="ORF">IRI77_02945</name>
</gene>
<evidence type="ECO:0000313" key="10">
    <source>
        <dbReference type="Proteomes" id="UP000593892"/>
    </source>
</evidence>
<dbReference type="Proteomes" id="UP000593892">
    <property type="component" value="Chromosome"/>
</dbReference>
<dbReference type="PANTHER" id="PTHR33938">
    <property type="entry name" value="FERULOYL ESTERASE B-RELATED"/>
    <property type="match status" value="1"/>
</dbReference>
<evidence type="ECO:0000256" key="8">
    <source>
        <dbReference type="SAM" id="SignalP"/>
    </source>
</evidence>
<protein>
    <submittedName>
        <fullName evidence="9">Tannase/feruloyl esterase family alpha/beta hydrolase</fullName>
    </submittedName>
</protein>
<reference evidence="9 10" key="1">
    <citation type="submission" date="2020-10" db="EMBL/GenBank/DDBJ databases">
        <title>Complete genome sequence of Paludibaculum fermentans P105T, a facultatively anaerobic acidobacterium capable of dissimilatory Fe(III) reduction.</title>
        <authorList>
            <person name="Dedysh S.N."/>
            <person name="Beletsky A.V."/>
            <person name="Kulichevskaya I.S."/>
            <person name="Mardanov A.V."/>
            <person name="Ravin N.V."/>
        </authorList>
    </citation>
    <scope>NUCLEOTIDE SEQUENCE [LARGE SCALE GENOMIC DNA]</scope>
    <source>
        <strain evidence="9 10">P105</strain>
    </source>
</reference>
<evidence type="ECO:0000256" key="3">
    <source>
        <dbReference type="ARBA" id="ARBA00022723"/>
    </source>
</evidence>
<dbReference type="SUPFAM" id="SSF53474">
    <property type="entry name" value="alpha/beta-Hydrolases"/>
    <property type="match status" value="1"/>
</dbReference>
<dbReference type="Pfam" id="PF07519">
    <property type="entry name" value="Tannase"/>
    <property type="match status" value="2"/>
</dbReference>
<evidence type="ECO:0000256" key="7">
    <source>
        <dbReference type="ARBA" id="ARBA00023157"/>
    </source>
</evidence>
<dbReference type="GO" id="GO:0046872">
    <property type="term" value="F:metal ion binding"/>
    <property type="evidence" value="ECO:0007669"/>
    <property type="project" value="UniProtKB-KW"/>
</dbReference>
<evidence type="ECO:0000313" key="9">
    <source>
        <dbReference type="EMBL" id="QOY88935.1"/>
    </source>
</evidence>
<dbReference type="InterPro" id="IPR029058">
    <property type="entry name" value="AB_hydrolase_fold"/>
</dbReference>
<accession>A0A7S7NSJ2</accession>
<keyword evidence="4 8" id="KW-0732">Signal</keyword>
<keyword evidence="2" id="KW-0719">Serine esterase</keyword>
<dbReference type="PANTHER" id="PTHR33938:SF15">
    <property type="entry name" value="FERULOYL ESTERASE B-RELATED"/>
    <property type="match status" value="1"/>
</dbReference>
<keyword evidence="7" id="KW-1015">Disulfide bond</keyword>
<keyword evidence="5 9" id="KW-0378">Hydrolase</keyword>
<name>A0A7S7NSJ2_PALFE</name>
<feature type="chain" id="PRO_5032268820" evidence="8">
    <location>
        <begin position="17"/>
        <end position="509"/>
    </location>
</feature>